<dbReference type="Proteomes" id="UP000623129">
    <property type="component" value="Unassembled WGS sequence"/>
</dbReference>
<dbReference type="InterPro" id="IPR050942">
    <property type="entry name" value="F-box_BR-signaling"/>
</dbReference>
<dbReference type="OrthoDB" id="1023001at2759"/>
<proteinExistence type="predicted"/>
<evidence type="ECO:0000313" key="3">
    <source>
        <dbReference type="Proteomes" id="UP000623129"/>
    </source>
</evidence>
<dbReference type="Pfam" id="PF03478">
    <property type="entry name" value="Beta-prop_KIB1-4"/>
    <property type="match status" value="1"/>
</dbReference>
<dbReference type="EMBL" id="SWLB01000022">
    <property type="protein sequence ID" value="KAF3323875.1"/>
    <property type="molecule type" value="Genomic_DNA"/>
</dbReference>
<gene>
    <name evidence="2" type="ORF">FCM35_KLT11342</name>
</gene>
<evidence type="ECO:0000313" key="2">
    <source>
        <dbReference type="EMBL" id="KAF3323875.1"/>
    </source>
</evidence>
<dbReference type="AlphaFoldDB" id="A0A833QBM5"/>
<accession>A0A833QBM5</accession>
<reference evidence="2" key="1">
    <citation type="submission" date="2020-01" db="EMBL/GenBank/DDBJ databases">
        <title>Genome sequence of Kobresia littledalei, the first chromosome-level genome in the family Cyperaceae.</title>
        <authorList>
            <person name="Qu G."/>
        </authorList>
    </citation>
    <scope>NUCLEOTIDE SEQUENCE</scope>
    <source>
        <strain evidence="2">C.B.Clarke</strain>
        <tissue evidence="2">Leaf</tissue>
    </source>
</reference>
<comment type="caution">
    <text evidence="2">The sequence shown here is derived from an EMBL/GenBank/DDBJ whole genome shotgun (WGS) entry which is preliminary data.</text>
</comment>
<dbReference type="PANTHER" id="PTHR44259">
    <property type="entry name" value="OS07G0183000 PROTEIN-RELATED"/>
    <property type="match status" value="1"/>
</dbReference>
<dbReference type="InterPro" id="IPR005174">
    <property type="entry name" value="KIB1-4_b-propeller"/>
</dbReference>
<sequence>MAFNVGKGCGRVRVRRLSRRSIKGDGPRETKEAPADDHVVSVSLSSDLIPIPGTREWSELPIDVWRLIAEGITFPHLHKFALGCKMWCTVSKEILDKNSNSYLPPLLFLPYNEKTKTCRFVTPESECHSNSNSKSYDLKVPELNGQWICGSTKGWLAIMDDKNFDLALFNPLTRRKVSLPRFDPEIIKAHLRIYPKDDCPSRRHPTTWPRFAMKIVTSDNLDSSRSRNNCLVGVIFGHDHRLAISRLGDDSWSTVIAEGRPMRCFSDLMFYEGKLYAVGPDHVLLLDYNGPNNLSIKRIITPWNRDPEAVLGTYIVMSSGNLLVVDRYWSYEFGTRPKHEPTMTDDFIVYKMDQETETWCEIEHLQGQSLFLGLNSSMSVSALDKGFSPWCRNNCIYFLDDSELRYRLQYRGYQWDNGIFSMDEGCVVHLFPTKQYSISFWHTSPLWFFQNV</sequence>
<feature type="domain" description="KIB1-4 beta-propeller" evidence="1">
    <location>
        <begin position="131"/>
        <end position="409"/>
    </location>
</feature>
<organism evidence="2 3">
    <name type="scientific">Carex littledalei</name>
    <dbReference type="NCBI Taxonomy" id="544730"/>
    <lineage>
        <taxon>Eukaryota</taxon>
        <taxon>Viridiplantae</taxon>
        <taxon>Streptophyta</taxon>
        <taxon>Embryophyta</taxon>
        <taxon>Tracheophyta</taxon>
        <taxon>Spermatophyta</taxon>
        <taxon>Magnoliopsida</taxon>
        <taxon>Liliopsida</taxon>
        <taxon>Poales</taxon>
        <taxon>Cyperaceae</taxon>
        <taxon>Cyperoideae</taxon>
        <taxon>Cariceae</taxon>
        <taxon>Carex</taxon>
        <taxon>Carex subgen. Euthyceras</taxon>
    </lineage>
</organism>
<protein>
    <submittedName>
        <fullName evidence="2">F-box protein</fullName>
    </submittedName>
</protein>
<keyword evidence="3" id="KW-1185">Reference proteome</keyword>
<name>A0A833QBM5_9POAL</name>
<evidence type="ECO:0000259" key="1">
    <source>
        <dbReference type="Pfam" id="PF03478"/>
    </source>
</evidence>